<keyword evidence="4" id="KW-0862">Zinc</keyword>
<accession>A0A9E5DBV1</accession>
<dbReference type="Proteomes" id="UP001056766">
    <property type="component" value="Unassembled WGS sequence"/>
</dbReference>
<dbReference type="InterPro" id="IPR018247">
    <property type="entry name" value="EF_Hand_1_Ca_BS"/>
</dbReference>
<evidence type="ECO:0000259" key="5">
    <source>
        <dbReference type="Pfam" id="PF00413"/>
    </source>
</evidence>
<evidence type="ECO:0000256" key="2">
    <source>
        <dbReference type="ARBA" id="ARBA00022723"/>
    </source>
</evidence>
<keyword evidence="3 6" id="KW-0378">Hydrolase</keyword>
<dbReference type="PROSITE" id="PS00018">
    <property type="entry name" value="EF_HAND_1"/>
    <property type="match status" value="1"/>
</dbReference>
<dbReference type="GO" id="GO:0031012">
    <property type="term" value="C:extracellular matrix"/>
    <property type="evidence" value="ECO:0007669"/>
    <property type="project" value="InterPro"/>
</dbReference>
<dbReference type="GO" id="GO:0006508">
    <property type="term" value="P:proteolysis"/>
    <property type="evidence" value="ECO:0007669"/>
    <property type="project" value="UniProtKB-KW"/>
</dbReference>
<dbReference type="InterPro" id="IPR001818">
    <property type="entry name" value="Pept_M10_metallopeptidase"/>
</dbReference>
<feature type="non-terminal residue" evidence="6">
    <location>
        <position position="959"/>
    </location>
</feature>
<evidence type="ECO:0000256" key="3">
    <source>
        <dbReference type="ARBA" id="ARBA00022801"/>
    </source>
</evidence>
<dbReference type="SUPFAM" id="SSF55486">
    <property type="entry name" value="Metalloproteases ('zincins'), catalytic domain"/>
    <property type="match status" value="1"/>
</dbReference>
<dbReference type="InterPro" id="IPR024079">
    <property type="entry name" value="MetalloPept_cat_dom_sf"/>
</dbReference>
<gene>
    <name evidence="6" type="ORF">KDK67_13560</name>
</gene>
<dbReference type="EMBL" id="JAGSOI010000104">
    <property type="protein sequence ID" value="MCM1987985.1"/>
    <property type="molecule type" value="Genomic_DNA"/>
</dbReference>
<dbReference type="Gene3D" id="3.40.390.10">
    <property type="entry name" value="Collagenase (Catalytic Domain)"/>
    <property type="match status" value="1"/>
</dbReference>
<reference evidence="6" key="2">
    <citation type="submission" date="2021-04" db="EMBL/GenBank/DDBJ databases">
        <authorList>
            <person name="Dong X."/>
        </authorList>
    </citation>
    <scope>NUCLEOTIDE SEQUENCE</scope>
    <source>
        <strain evidence="6">LLY</strain>
    </source>
</reference>
<sequence>MRKAIFLGILGILIVSMIGLVNATPVNKQLSLQELTEDATIILIGNVENVKSEWNEDETQIFTNITISVGDVIKGDVPDQRITIRQMGGTVDNISLYIIDSPQFSLDEEVLLFMKPGFIPIVGMSQGKFSIETDAGTGDKMVKELGISLDDFVDLINNSMQGESNSLQSSVSYEMGVSSIGMLAAGSSPFKIFGPYPGATGIFVNELNSTDKPPFLHWDLREFSDCEVPWSISDNITDLNEDGNITDADRQLLLNEINTSFQAWENVKPCAIGFVEGNPRNVSNRAIRKDGFNVLDWSGPKDDVQAIAVGNGTPNSIIITPGPNGFINTTPAGDDKVSGNNIISGVNGVSETTKSGDDDQAIAVGNGTPNSIAITAGPNGFLETDPLGDDRFNVTNNWITSGNDGIVQTQANIAKTDFVAFTGVFYEKNGRIVESDIWFNSNLNWTVGIENETNGTFDVQVTATHEIGHFIGIAHSPVVNSTMDTSIWPADLSKRTLEASDENAANFLYTPDLGDAPDPDYPSLVHDGAGRTLNGIQLLSPALGAEHLFGYQPAGYAYEWLGKLVEKSNDKRECEAKVVNKDEHDDGVRFVNYTDVPREKFKVIVNVSTSGLGKARYKADDKLYLNAWVDWNGDGSWSQFEQIIEWEGGPGLNDVTKKGKLLNPETLWPEGTNSRELEFEVTVPLYTIPTYELEEPFYSRFRLDYDENVGEIKPEIDGTLNQDKGAAQFGEVEDYRHVRKIIPSLCWEKPCGTPVEQCDQETTFVLYESNATIVKTIHGYVYVDMEPDDVNGANETIITAGDIRLSEWHTNYEPNTKVMPEDLDNFDVVETVYSSPIKYVDVNDNQMYDLYDGVVYDLDGDGFVSVGDILQTDIPAVDVYSLEEFNAGEKIMDQGELGNAWDRVDNSHPAYLMALENTIGSGNASDLLKWVDADDSNDWSCEDKLYLIQPHNMTGSLGF</sequence>
<dbReference type="Pfam" id="PF00413">
    <property type="entry name" value="Peptidase_M10"/>
    <property type="match status" value="1"/>
</dbReference>
<evidence type="ECO:0000256" key="1">
    <source>
        <dbReference type="ARBA" id="ARBA00022670"/>
    </source>
</evidence>
<reference evidence="6" key="1">
    <citation type="journal article" date="2021" name="mSystems">
        <title>Bacteria and Archaea Synergistically Convert Glycine Betaine to Biogenic Methane in the Formosa Cold Seep of the South China Sea.</title>
        <authorList>
            <person name="Li L."/>
            <person name="Zhang W."/>
            <person name="Zhang S."/>
            <person name="Song L."/>
            <person name="Sun Q."/>
            <person name="Zhang H."/>
            <person name="Xiang H."/>
            <person name="Dong X."/>
        </authorList>
    </citation>
    <scope>NUCLEOTIDE SEQUENCE</scope>
    <source>
        <strain evidence="6">LLY</strain>
    </source>
</reference>
<dbReference type="EC" id="3.4.24.-" evidence="6"/>
<dbReference type="GO" id="GO:0004222">
    <property type="term" value="F:metalloendopeptidase activity"/>
    <property type="evidence" value="ECO:0007669"/>
    <property type="project" value="InterPro"/>
</dbReference>
<dbReference type="AlphaFoldDB" id="A0A9E5DBV1"/>
<keyword evidence="6" id="KW-0482">Metalloprotease</keyword>
<evidence type="ECO:0000313" key="7">
    <source>
        <dbReference type="Proteomes" id="UP001056766"/>
    </source>
</evidence>
<comment type="caution">
    <text evidence="6">The sequence shown here is derived from an EMBL/GenBank/DDBJ whole genome shotgun (WGS) entry which is preliminary data.</text>
</comment>
<proteinExistence type="predicted"/>
<keyword evidence="7" id="KW-1185">Reference proteome</keyword>
<organism evidence="6 7">
    <name type="scientific">Methanococcoides seepicolus</name>
    <dbReference type="NCBI Taxonomy" id="2828780"/>
    <lineage>
        <taxon>Archaea</taxon>
        <taxon>Methanobacteriati</taxon>
        <taxon>Methanobacteriota</taxon>
        <taxon>Stenosarchaea group</taxon>
        <taxon>Methanomicrobia</taxon>
        <taxon>Methanosarcinales</taxon>
        <taxon>Methanosarcinaceae</taxon>
        <taxon>Methanococcoides</taxon>
    </lineage>
</organism>
<protein>
    <submittedName>
        <fullName evidence="6">Matrixin family metalloprotease</fullName>
        <ecNumber evidence="6">3.4.24.-</ecNumber>
    </submittedName>
</protein>
<keyword evidence="2" id="KW-0479">Metal-binding</keyword>
<dbReference type="GO" id="GO:0008270">
    <property type="term" value="F:zinc ion binding"/>
    <property type="evidence" value="ECO:0007669"/>
    <property type="project" value="InterPro"/>
</dbReference>
<evidence type="ECO:0000256" key="4">
    <source>
        <dbReference type="ARBA" id="ARBA00022833"/>
    </source>
</evidence>
<evidence type="ECO:0000313" key="6">
    <source>
        <dbReference type="EMBL" id="MCM1987985.1"/>
    </source>
</evidence>
<dbReference type="RefSeq" id="WP_250869394.1">
    <property type="nucleotide sequence ID" value="NZ_JAGSOI010000104.1"/>
</dbReference>
<keyword evidence="1" id="KW-0645">Protease</keyword>
<name>A0A9E5DBV1_9EURY</name>
<feature type="domain" description="Peptidase M10 metallopeptidase" evidence="5">
    <location>
        <begin position="432"/>
        <end position="509"/>
    </location>
</feature>